<keyword evidence="3 4" id="KW-0067">ATP-binding</keyword>
<protein>
    <recommendedName>
        <fullName evidence="4">5-formyltetrahydrofolate cyclo-ligase</fullName>
        <ecNumber evidence="4">6.3.3.2</ecNumber>
    </recommendedName>
</protein>
<dbReference type="Gene3D" id="3.40.50.10420">
    <property type="entry name" value="NagB/RpiA/CoA transferase-like"/>
    <property type="match status" value="1"/>
</dbReference>
<organism evidence="5 6">
    <name type="scientific">Isoptericola halotolerans</name>
    <dbReference type="NCBI Taxonomy" id="300560"/>
    <lineage>
        <taxon>Bacteria</taxon>
        <taxon>Bacillati</taxon>
        <taxon>Actinomycetota</taxon>
        <taxon>Actinomycetes</taxon>
        <taxon>Micrococcales</taxon>
        <taxon>Promicromonosporaceae</taxon>
        <taxon>Isoptericola</taxon>
    </lineage>
</organism>
<dbReference type="SUPFAM" id="SSF100950">
    <property type="entry name" value="NagB/RpiA/CoA transferase-like"/>
    <property type="match status" value="1"/>
</dbReference>
<keyword evidence="2 4" id="KW-0547">Nucleotide-binding</keyword>
<dbReference type="InterPro" id="IPR037171">
    <property type="entry name" value="NagB/RpiA_transferase-like"/>
</dbReference>
<dbReference type="InterPro" id="IPR024185">
    <property type="entry name" value="FTHF_cligase-like_sf"/>
</dbReference>
<sequence length="218" mass="23247">MHGDLKASTAHQPYPVVAGMEPEDAKDELRRAIRHHRTERSQRLRDQAAEAFAEVVAGVPAVQEASVVVAYAARPTEPGTLPLLELLAERGARVLLPVLGAGLARDWADYTGPDDLLERAPGRPPEPGGPNLGAEVITQADVVIAPALAVDTSGTRLGQGGGWYDRALKQVRPGVRSIAMVFPEELYDAVERPLPVLKHDVAIHAVATPDGWLPLPAA</sequence>
<comment type="catalytic activity">
    <reaction evidence="4">
        <text>(6S)-5-formyl-5,6,7,8-tetrahydrofolate + ATP = (6R)-5,10-methenyltetrahydrofolate + ADP + phosphate</text>
        <dbReference type="Rhea" id="RHEA:10488"/>
        <dbReference type="ChEBI" id="CHEBI:30616"/>
        <dbReference type="ChEBI" id="CHEBI:43474"/>
        <dbReference type="ChEBI" id="CHEBI:57455"/>
        <dbReference type="ChEBI" id="CHEBI:57457"/>
        <dbReference type="ChEBI" id="CHEBI:456216"/>
        <dbReference type="EC" id="6.3.3.2"/>
    </reaction>
</comment>
<dbReference type="NCBIfam" id="TIGR02727">
    <property type="entry name" value="MTHFS_bact"/>
    <property type="match status" value="1"/>
</dbReference>
<evidence type="ECO:0000313" key="6">
    <source>
        <dbReference type="Proteomes" id="UP000239895"/>
    </source>
</evidence>
<reference evidence="5 6" key="1">
    <citation type="submission" date="2018-03" db="EMBL/GenBank/DDBJ databases">
        <title>Comparative analysis of microorganisms from saline springs in Andes Mountain Range, Colombia.</title>
        <authorList>
            <person name="Rubin E."/>
        </authorList>
    </citation>
    <scope>NUCLEOTIDE SEQUENCE [LARGE SCALE GENOMIC DNA]</scope>
    <source>
        <strain evidence="5 6">CG 23</strain>
    </source>
</reference>
<comment type="cofactor">
    <cofactor evidence="4">
        <name>Mg(2+)</name>
        <dbReference type="ChEBI" id="CHEBI:18420"/>
    </cofactor>
</comment>
<evidence type="ECO:0000256" key="4">
    <source>
        <dbReference type="RuleBase" id="RU361279"/>
    </source>
</evidence>
<dbReference type="RefSeq" id="WP_106267517.1">
    <property type="nucleotide sequence ID" value="NZ_PVTX01000006.1"/>
</dbReference>
<accession>A0ABX5EDF5</accession>
<dbReference type="InterPro" id="IPR002698">
    <property type="entry name" value="FTHF_cligase"/>
</dbReference>
<keyword evidence="6" id="KW-1185">Reference proteome</keyword>
<proteinExistence type="inferred from homology"/>
<evidence type="ECO:0000256" key="2">
    <source>
        <dbReference type="ARBA" id="ARBA00022741"/>
    </source>
</evidence>
<dbReference type="EC" id="6.3.3.2" evidence="4"/>
<dbReference type="Proteomes" id="UP000239895">
    <property type="component" value="Unassembled WGS sequence"/>
</dbReference>
<dbReference type="PANTHER" id="PTHR23407">
    <property type="entry name" value="ATPASE INHIBITOR/5-FORMYLTETRAHYDROFOLATE CYCLO-LIGASE"/>
    <property type="match status" value="1"/>
</dbReference>
<evidence type="ECO:0000313" key="5">
    <source>
        <dbReference type="EMBL" id="PRZ06372.1"/>
    </source>
</evidence>
<name>A0ABX5EDF5_9MICO</name>
<keyword evidence="4" id="KW-0460">Magnesium</keyword>
<evidence type="ECO:0000256" key="1">
    <source>
        <dbReference type="ARBA" id="ARBA00010638"/>
    </source>
</evidence>
<evidence type="ECO:0000256" key="3">
    <source>
        <dbReference type="ARBA" id="ARBA00022840"/>
    </source>
</evidence>
<dbReference type="PIRSF" id="PIRSF006806">
    <property type="entry name" value="FTHF_cligase"/>
    <property type="match status" value="1"/>
</dbReference>
<comment type="caution">
    <text evidence="5">The sequence shown here is derived from an EMBL/GenBank/DDBJ whole genome shotgun (WGS) entry which is preliminary data.</text>
</comment>
<dbReference type="PANTHER" id="PTHR23407:SF1">
    <property type="entry name" value="5-FORMYLTETRAHYDROFOLATE CYCLO-LIGASE"/>
    <property type="match status" value="1"/>
</dbReference>
<comment type="similarity">
    <text evidence="1 4">Belongs to the 5-formyltetrahydrofolate cyclo-ligase family.</text>
</comment>
<keyword evidence="4" id="KW-0479">Metal-binding</keyword>
<dbReference type="EMBL" id="PVTX01000006">
    <property type="protein sequence ID" value="PRZ06372.1"/>
    <property type="molecule type" value="Genomic_DNA"/>
</dbReference>
<gene>
    <name evidence="5" type="ORF">BCL65_10644</name>
</gene>
<dbReference type="Pfam" id="PF01812">
    <property type="entry name" value="5-FTHF_cyc-lig"/>
    <property type="match status" value="1"/>
</dbReference>